<keyword evidence="4" id="KW-1185">Reference proteome</keyword>
<dbReference type="AlphaFoldDB" id="A0AA40A0V5"/>
<feature type="transmembrane region" description="Helical" evidence="1">
    <location>
        <begin position="221"/>
        <end position="241"/>
    </location>
</feature>
<evidence type="ECO:0000259" key="2">
    <source>
        <dbReference type="Pfam" id="PF20237"/>
    </source>
</evidence>
<feature type="transmembrane region" description="Helical" evidence="1">
    <location>
        <begin position="196"/>
        <end position="215"/>
    </location>
</feature>
<proteinExistence type="predicted"/>
<dbReference type="PANTHER" id="PTHR34502:SF5">
    <property type="entry name" value="DUF6594 DOMAIN-CONTAINING PROTEIN"/>
    <property type="match status" value="1"/>
</dbReference>
<accession>A0AA40A0V5</accession>
<organism evidence="3 4">
    <name type="scientific">Apiosordaria backusii</name>
    <dbReference type="NCBI Taxonomy" id="314023"/>
    <lineage>
        <taxon>Eukaryota</taxon>
        <taxon>Fungi</taxon>
        <taxon>Dikarya</taxon>
        <taxon>Ascomycota</taxon>
        <taxon>Pezizomycotina</taxon>
        <taxon>Sordariomycetes</taxon>
        <taxon>Sordariomycetidae</taxon>
        <taxon>Sordariales</taxon>
        <taxon>Lasiosphaeriaceae</taxon>
        <taxon>Apiosordaria</taxon>
    </lineage>
</organism>
<dbReference type="Proteomes" id="UP001172159">
    <property type="component" value="Unassembled WGS sequence"/>
</dbReference>
<dbReference type="InterPro" id="IPR046529">
    <property type="entry name" value="DUF6594"/>
</dbReference>
<keyword evidence="1" id="KW-0812">Transmembrane</keyword>
<comment type="caution">
    <text evidence="3">The sequence shown here is derived from an EMBL/GenBank/DDBJ whole genome shotgun (WGS) entry which is preliminary data.</text>
</comment>
<reference evidence="3" key="1">
    <citation type="submission" date="2023-06" db="EMBL/GenBank/DDBJ databases">
        <title>Genome-scale phylogeny and comparative genomics of the fungal order Sordariales.</title>
        <authorList>
            <consortium name="Lawrence Berkeley National Laboratory"/>
            <person name="Hensen N."/>
            <person name="Bonometti L."/>
            <person name="Westerberg I."/>
            <person name="Brannstrom I.O."/>
            <person name="Guillou S."/>
            <person name="Cros-Aarteil S."/>
            <person name="Calhoun S."/>
            <person name="Haridas S."/>
            <person name="Kuo A."/>
            <person name="Mondo S."/>
            <person name="Pangilinan J."/>
            <person name="Riley R."/>
            <person name="Labutti K."/>
            <person name="Andreopoulos B."/>
            <person name="Lipzen A."/>
            <person name="Chen C."/>
            <person name="Yanf M."/>
            <person name="Daum C."/>
            <person name="Ng V."/>
            <person name="Clum A."/>
            <person name="Steindorff A."/>
            <person name="Ohm R."/>
            <person name="Martin F."/>
            <person name="Silar P."/>
            <person name="Natvig D."/>
            <person name="Lalanne C."/>
            <person name="Gautier V."/>
            <person name="Ament-Velasquez S.L."/>
            <person name="Kruys A."/>
            <person name="Hutchinson M.I."/>
            <person name="Powell A.J."/>
            <person name="Barry K."/>
            <person name="Miller A.N."/>
            <person name="Grigoriev I.V."/>
            <person name="Debuchy R."/>
            <person name="Gladieux P."/>
            <person name="Thoren M.H."/>
            <person name="Johannesson H."/>
        </authorList>
    </citation>
    <scope>NUCLEOTIDE SEQUENCE</scope>
    <source>
        <strain evidence="3">CBS 540.89</strain>
    </source>
</reference>
<feature type="domain" description="DUF6594" evidence="2">
    <location>
        <begin position="17"/>
        <end position="260"/>
    </location>
</feature>
<protein>
    <recommendedName>
        <fullName evidence="2">DUF6594 domain-containing protein</fullName>
    </recommendedName>
</protein>
<dbReference type="Pfam" id="PF20237">
    <property type="entry name" value="DUF6594"/>
    <property type="match status" value="1"/>
</dbReference>
<evidence type="ECO:0000313" key="3">
    <source>
        <dbReference type="EMBL" id="KAK0707236.1"/>
    </source>
</evidence>
<gene>
    <name evidence="3" type="ORF">B0T21DRAFT_416404</name>
</gene>
<dbReference type="EMBL" id="JAUKTV010000019">
    <property type="protein sequence ID" value="KAK0707236.1"/>
    <property type="molecule type" value="Genomic_DNA"/>
</dbReference>
<evidence type="ECO:0000256" key="1">
    <source>
        <dbReference type="SAM" id="Phobius"/>
    </source>
</evidence>
<dbReference type="PANTHER" id="PTHR34502">
    <property type="entry name" value="DUF6594 DOMAIN-CONTAINING PROTEIN-RELATED"/>
    <property type="match status" value="1"/>
</dbReference>
<name>A0AA40A0V5_9PEZI</name>
<keyword evidence="1" id="KW-1133">Transmembrane helix</keyword>
<feature type="transmembrane region" description="Helical" evidence="1">
    <location>
        <begin position="248"/>
        <end position="264"/>
    </location>
</feature>
<keyword evidence="1" id="KW-0472">Membrane</keyword>
<sequence>MSSPRDNPIDELDLHDLAIFMSKADDWAIFRRFRYLNMKNILCLQRRLARIEKGEIEADGDRLEETLHRYSKEQNTQTFLFLFEAYRAVDRSLVNLNRVYAMSDPKDKHLRALCQSAEARCRSPNSWNFLPQPKDAPRIEKLKKVDLVAVCAESESSVVHNVVNSFVAMFADVETEDDGGEISTWSGDLVAQVTRTITTGISALLLVTPIVILYFVKDGFLPLVVTVVWTVAFSVLMSIVTQAKNSEIMVASATYAAVMVVFIGT</sequence>
<evidence type="ECO:0000313" key="4">
    <source>
        <dbReference type="Proteomes" id="UP001172159"/>
    </source>
</evidence>